<dbReference type="AlphaFoldDB" id="A0A8R1TWQ6"/>
<evidence type="ECO:0000256" key="2">
    <source>
        <dbReference type="SAM" id="Phobius"/>
    </source>
</evidence>
<keyword evidence="4" id="KW-1185">Reference proteome</keyword>
<feature type="region of interest" description="Disordered" evidence="1">
    <location>
        <begin position="74"/>
        <end position="134"/>
    </location>
</feature>
<protein>
    <submittedName>
        <fullName evidence="3">Uncharacterized protein</fullName>
    </submittedName>
</protein>
<dbReference type="EnsemblMetazoa" id="OVOC6185.1">
    <property type="protein sequence ID" value="OVOC6185.1"/>
    <property type="gene ID" value="WBGene00242994"/>
</dbReference>
<evidence type="ECO:0000313" key="3">
    <source>
        <dbReference type="EnsemblMetazoa" id="OVOC6185.1"/>
    </source>
</evidence>
<sequence>MSASALQMGLQNFNHTEALLCVLWKMMQSLFVLIIISPLYCLKKKTVKIRTNTGTPKSPIAGAPSSIPVATTANKVAKSSGGTNQRKTDEKANNKNILIKKAKKDVKAKKSERKKDEQRRDDQTQIEGTADSDEERADIIPMSKVKIMGNIDEVRKERKLEIEKETEEIKSRHEMDNEKQVDTVMGANLNVKIDENKCKLYETNDEPTLDDEGDDMII</sequence>
<dbReference type="EMBL" id="CMVM020000170">
    <property type="status" value="NOT_ANNOTATED_CDS"/>
    <property type="molecule type" value="Genomic_DNA"/>
</dbReference>
<keyword evidence="2" id="KW-0472">Membrane</keyword>
<keyword evidence="2" id="KW-1133">Transmembrane helix</keyword>
<dbReference type="OMA" id="QTQMEGS"/>
<feature type="compositionally biased region" description="Basic residues" evidence="1">
    <location>
        <begin position="98"/>
        <end position="112"/>
    </location>
</feature>
<dbReference type="Proteomes" id="UP000024404">
    <property type="component" value="Unassembled WGS sequence"/>
</dbReference>
<proteinExistence type="predicted"/>
<name>A0A8R1TWQ6_ONCVO</name>
<accession>A0A8R1TWQ6</accession>
<evidence type="ECO:0000313" key="4">
    <source>
        <dbReference type="Proteomes" id="UP000024404"/>
    </source>
</evidence>
<feature type="transmembrane region" description="Helical" evidence="2">
    <location>
        <begin position="22"/>
        <end position="42"/>
    </location>
</feature>
<reference evidence="3" key="2">
    <citation type="submission" date="2022-06" db="UniProtKB">
        <authorList>
            <consortium name="EnsemblMetazoa"/>
        </authorList>
    </citation>
    <scope>IDENTIFICATION</scope>
</reference>
<keyword evidence="2" id="KW-0812">Transmembrane</keyword>
<reference evidence="4" key="1">
    <citation type="submission" date="2013-10" db="EMBL/GenBank/DDBJ databases">
        <title>Genome sequencing of Onchocerca volvulus.</title>
        <authorList>
            <person name="Cotton J."/>
            <person name="Tsai J."/>
            <person name="Stanley E."/>
            <person name="Tracey A."/>
            <person name="Holroyd N."/>
            <person name="Lustigman S."/>
            <person name="Berriman M."/>
        </authorList>
    </citation>
    <scope>NUCLEOTIDE SEQUENCE</scope>
</reference>
<evidence type="ECO:0000256" key="1">
    <source>
        <dbReference type="SAM" id="MobiDB-lite"/>
    </source>
</evidence>
<organism evidence="3 4">
    <name type="scientific">Onchocerca volvulus</name>
    <dbReference type="NCBI Taxonomy" id="6282"/>
    <lineage>
        <taxon>Eukaryota</taxon>
        <taxon>Metazoa</taxon>
        <taxon>Ecdysozoa</taxon>
        <taxon>Nematoda</taxon>
        <taxon>Chromadorea</taxon>
        <taxon>Rhabditida</taxon>
        <taxon>Spirurina</taxon>
        <taxon>Spiruromorpha</taxon>
        <taxon>Filarioidea</taxon>
        <taxon>Onchocercidae</taxon>
        <taxon>Onchocerca</taxon>
    </lineage>
</organism>
<feature type="compositionally biased region" description="Basic and acidic residues" evidence="1">
    <location>
        <begin position="113"/>
        <end position="123"/>
    </location>
</feature>